<keyword evidence="1" id="KW-0812">Transmembrane</keyword>
<dbReference type="AlphaFoldDB" id="A0A059CNN6"/>
<protein>
    <submittedName>
        <fullName evidence="2">Uncharacterized protein</fullName>
    </submittedName>
</protein>
<reference evidence="2" key="1">
    <citation type="submission" date="2013-07" db="EMBL/GenBank/DDBJ databases">
        <title>The genome of Eucalyptus grandis.</title>
        <authorList>
            <person name="Schmutz J."/>
            <person name="Hayes R."/>
            <person name="Myburg A."/>
            <person name="Tuskan G."/>
            <person name="Grattapaglia D."/>
            <person name="Rokhsar D.S."/>
        </authorList>
    </citation>
    <scope>NUCLEOTIDE SEQUENCE</scope>
    <source>
        <tissue evidence="2">Leaf extractions</tissue>
    </source>
</reference>
<accession>A0A059CNN6</accession>
<proteinExistence type="predicted"/>
<sequence length="71" mass="8158">MGISKHLTHFSCLSHLIIVFSFMGYLSDDNIFLLLLFLEKQEFGEMSQTGWINSRTNPIPDQVFLGHSKLI</sequence>
<dbReference type="EMBL" id="KK198755">
    <property type="protein sequence ID" value="KCW79540.1"/>
    <property type="molecule type" value="Genomic_DNA"/>
</dbReference>
<keyword evidence="1" id="KW-0472">Membrane</keyword>
<evidence type="ECO:0000256" key="1">
    <source>
        <dbReference type="SAM" id="Phobius"/>
    </source>
</evidence>
<name>A0A059CNN6_EUCGR</name>
<evidence type="ECO:0000313" key="2">
    <source>
        <dbReference type="EMBL" id="KCW79540.1"/>
    </source>
</evidence>
<organism evidence="2">
    <name type="scientific">Eucalyptus grandis</name>
    <name type="common">Flooded gum</name>
    <dbReference type="NCBI Taxonomy" id="71139"/>
    <lineage>
        <taxon>Eukaryota</taxon>
        <taxon>Viridiplantae</taxon>
        <taxon>Streptophyta</taxon>
        <taxon>Embryophyta</taxon>
        <taxon>Tracheophyta</taxon>
        <taxon>Spermatophyta</taxon>
        <taxon>Magnoliopsida</taxon>
        <taxon>eudicotyledons</taxon>
        <taxon>Gunneridae</taxon>
        <taxon>Pentapetalae</taxon>
        <taxon>rosids</taxon>
        <taxon>malvids</taxon>
        <taxon>Myrtales</taxon>
        <taxon>Myrtaceae</taxon>
        <taxon>Myrtoideae</taxon>
        <taxon>Eucalypteae</taxon>
        <taxon>Eucalyptus</taxon>
    </lineage>
</organism>
<dbReference type="InParanoid" id="A0A059CNN6"/>
<dbReference type="Gramene" id="KCW79540">
    <property type="protein sequence ID" value="KCW79540"/>
    <property type="gene ID" value="EUGRSUZ_C00909"/>
</dbReference>
<gene>
    <name evidence="2" type="ORF">EUGRSUZ_C00909</name>
</gene>
<feature type="transmembrane region" description="Helical" evidence="1">
    <location>
        <begin position="7"/>
        <end position="26"/>
    </location>
</feature>
<keyword evidence="1" id="KW-1133">Transmembrane helix</keyword>